<name>A0A7L5E019_9SPHI</name>
<evidence type="ECO:0000256" key="3">
    <source>
        <dbReference type="ARBA" id="ARBA00004763"/>
    </source>
</evidence>
<dbReference type="InterPro" id="IPR000489">
    <property type="entry name" value="Pterin-binding_dom"/>
</dbReference>
<evidence type="ECO:0000259" key="9">
    <source>
        <dbReference type="PROSITE" id="PS50972"/>
    </source>
</evidence>
<evidence type="ECO:0000256" key="8">
    <source>
        <dbReference type="ARBA" id="ARBA00022909"/>
    </source>
</evidence>
<dbReference type="GO" id="GO:0004156">
    <property type="term" value="F:dihydropteroate synthase activity"/>
    <property type="evidence" value="ECO:0007669"/>
    <property type="project" value="UniProtKB-EC"/>
</dbReference>
<dbReference type="CDD" id="cd00739">
    <property type="entry name" value="DHPS"/>
    <property type="match status" value="1"/>
</dbReference>
<evidence type="ECO:0000313" key="10">
    <source>
        <dbReference type="EMBL" id="QJD95838.1"/>
    </source>
</evidence>
<dbReference type="SUPFAM" id="SSF51717">
    <property type="entry name" value="Dihydropteroate synthetase-like"/>
    <property type="match status" value="1"/>
</dbReference>
<dbReference type="InterPro" id="IPR045031">
    <property type="entry name" value="DHP_synth-like"/>
</dbReference>
<keyword evidence="7" id="KW-0460">Magnesium</keyword>
<dbReference type="Proteomes" id="UP000503278">
    <property type="component" value="Chromosome"/>
</dbReference>
<dbReference type="GO" id="GO:0046656">
    <property type="term" value="P:folic acid biosynthetic process"/>
    <property type="evidence" value="ECO:0007669"/>
    <property type="project" value="UniProtKB-KW"/>
</dbReference>
<dbReference type="Pfam" id="PF00809">
    <property type="entry name" value="Pterin_bind"/>
    <property type="match status" value="1"/>
</dbReference>
<accession>A0A7L5E019</accession>
<evidence type="ECO:0000256" key="7">
    <source>
        <dbReference type="ARBA" id="ARBA00022842"/>
    </source>
</evidence>
<dbReference type="PROSITE" id="PS50972">
    <property type="entry name" value="PTERIN_BINDING"/>
    <property type="match status" value="1"/>
</dbReference>
<comment type="catalytic activity">
    <reaction evidence="1">
        <text>(7,8-dihydropterin-6-yl)methyl diphosphate + 4-aminobenzoate = 7,8-dihydropteroate + diphosphate</text>
        <dbReference type="Rhea" id="RHEA:19949"/>
        <dbReference type="ChEBI" id="CHEBI:17836"/>
        <dbReference type="ChEBI" id="CHEBI:17839"/>
        <dbReference type="ChEBI" id="CHEBI:33019"/>
        <dbReference type="ChEBI" id="CHEBI:72950"/>
        <dbReference type="EC" id="2.5.1.15"/>
    </reaction>
</comment>
<evidence type="ECO:0000256" key="2">
    <source>
        <dbReference type="ARBA" id="ARBA00001946"/>
    </source>
</evidence>
<evidence type="ECO:0000256" key="1">
    <source>
        <dbReference type="ARBA" id="ARBA00000012"/>
    </source>
</evidence>
<dbReference type="GO" id="GO:0005829">
    <property type="term" value="C:cytosol"/>
    <property type="evidence" value="ECO:0007669"/>
    <property type="project" value="TreeGrafter"/>
</dbReference>
<dbReference type="Gene3D" id="3.20.20.20">
    <property type="entry name" value="Dihydropteroate synthase-like"/>
    <property type="match status" value="1"/>
</dbReference>
<keyword evidence="6" id="KW-0479">Metal-binding</keyword>
<protein>
    <recommendedName>
        <fullName evidence="4">dihydropteroate synthase</fullName>
        <ecNumber evidence="4">2.5.1.15</ecNumber>
    </recommendedName>
</protein>
<dbReference type="NCBIfam" id="TIGR01496">
    <property type="entry name" value="DHPS"/>
    <property type="match status" value="1"/>
</dbReference>
<dbReference type="InterPro" id="IPR006390">
    <property type="entry name" value="DHP_synth_dom"/>
</dbReference>
<gene>
    <name evidence="10" type="primary">folP</name>
    <name evidence="10" type="ORF">HH214_08105</name>
</gene>
<evidence type="ECO:0000256" key="4">
    <source>
        <dbReference type="ARBA" id="ARBA00012458"/>
    </source>
</evidence>
<keyword evidence="5 10" id="KW-0808">Transferase</keyword>
<dbReference type="AlphaFoldDB" id="A0A7L5E019"/>
<dbReference type="EMBL" id="CP051682">
    <property type="protein sequence ID" value="QJD95838.1"/>
    <property type="molecule type" value="Genomic_DNA"/>
</dbReference>
<dbReference type="GO" id="GO:0046654">
    <property type="term" value="P:tetrahydrofolate biosynthetic process"/>
    <property type="evidence" value="ECO:0007669"/>
    <property type="project" value="TreeGrafter"/>
</dbReference>
<organism evidence="10 11">
    <name type="scientific">Mucilaginibacter robiniae</name>
    <dbReference type="NCBI Taxonomy" id="2728022"/>
    <lineage>
        <taxon>Bacteria</taxon>
        <taxon>Pseudomonadati</taxon>
        <taxon>Bacteroidota</taxon>
        <taxon>Sphingobacteriia</taxon>
        <taxon>Sphingobacteriales</taxon>
        <taxon>Sphingobacteriaceae</taxon>
        <taxon>Mucilaginibacter</taxon>
    </lineage>
</organism>
<dbReference type="KEGG" id="mrob:HH214_08105"/>
<reference evidence="10 11" key="1">
    <citation type="submission" date="2020-04" db="EMBL/GenBank/DDBJ databases">
        <title>Genome sequencing of novel species.</title>
        <authorList>
            <person name="Heo J."/>
            <person name="Kim S.-J."/>
            <person name="Kim J.-S."/>
            <person name="Hong S.-B."/>
            <person name="Kwon S.-W."/>
        </authorList>
    </citation>
    <scope>NUCLEOTIDE SEQUENCE [LARGE SCALE GENOMIC DNA]</scope>
    <source>
        <strain evidence="10 11">F39-2</strain>
    </source>
</reference>
<dbReference type="EC" id="2.5.1.15" evidence="4"/>
<dbReference type="PANTHER" id="PTHR20941">
    <property type="entry name" value="FOLATE SYNTHESIS PROTEINS"/>
    <property type="match status" value="1"/>
</dbReference>
<proteinExistence type="predicted"/>
<comment type="cofactor">
    <cofactor evidence="2">
        <name>Mg(2+)</name>
        <dbReference type="ChEBI" id="CHEBI:18420"/>
    </cofactor>
</comment>
<feature type="domain" description="Pterin-binding" evidence="9">
    <location>
        <begin position="25"/>
        <end position="277"/>
    </location>
</feature>
<dbReference type="InterPro" id="IPR011005">
    <property type="entry name" value="Dihydropteroate_synth-like_sf"/>
</dbReference>
<evidence type="ECO:0000256" key="5">
    <source>
        <dbReference type="ARBA" id="ARBA00022679"/>
    </source>
</evidence>
<evidence type="ECO:0000313" key="11">
    <source>
        <dbReference type="Proteomes" id="UP000503278"/>
    </source>
</evidence>
<evidence type="ECO:0000256" key="6">
    <source>
        <dbReference type="ARBA" id="ARBA00022723"/>
    </source>
</evidence>
<sequence length="286" mass="31750">MAKDTFFQKKATLNARGTLIDLTRPKVMGIINITPDSFYADSRQLVIEDAVKQAGFMLQQGATFLDLGAYSSRPGATDISVQEETDRLLPVVEAIVQTYPQAILSIDTFRASVAEAAIKTGAHLINDISGGQLDADMFATVARLQVPYILMHMKGTPQTMVQLAQYEDVFSEVFNYFVERYEKLRALGVHDVILDPGFGFAKKAEHSYALLNRLQDFDMLELPMLVGVSRKRMIYGLLNTTATEALNGTTVVNTIALMKGANILRVHDVKEAVEAVRIWVEVQRLC</sequence>
<dbReference type="RefSeq" id="WP_169606844.1">
    <property type="nucleotide sequence ID" value="NZ_CP051682.1"/>
</dbReference>
<keyword evidence="8" id="KW-0289">Folate biosynthesis</keyword>
<comment type="pathway">
    <text evidence="3">Cofactor biosynthesis; tetrahydrofolate biosynthesis; 7,8-dihydrofolate from 2-amino-4-hydroxy-6-hydroxymethyl-7,8-dihydropteridine diphosphate and 4-aminobenzoate: step 1/2.</text>
</comment>
<keyword evidence="11" id="KW-1185">Reference proteome</keyword>
<dbReference type="PANTHER" id="PTHR20941:SF1">
    <property type="entry name" value="FOLIC ACID SYNTHESIS PROTEIN FOL1"/>
    <property type="match status" value="1"/>
</dbReference>
<dbReference type="GO" id="GO:0046872">
    <property type="term" value="F:metal ion binding"/>
    <property type="evidence" value="ECO:0007669"/>
    <property type="project" value="UniProtKB-KW"/>
</dbReference>